<sequence length="107" mass="12048">MNFAVGAACYAYRTVGKRFSRKFKILLANSAVVAVLSGFLSEYEATQHSDDGDIQPEESVYVPDDNCGCVPDGEWFYGLWTTENLATKNLLLVYICQRERLIPLLFI</sequence>
<comment type="caution">
    <text evidence="1">The sequence shown here is derived from an EMBL/GenBank/DDBJ whole genome shotgun (WGS) entry which is preliminary data.</text>
</comment>
<proteinExistence type="predicted"/>
<evidence type="ECO:0000313" key="2">
    <source>
        <dbReference type="Proteomes" id="UP001292079"/>
    </source>
</evidence>
<name>A0AAE1ZEN6_SCHME</name>
<keyword evidence="2" id="KW-1185">Reference proteome</keyword>
<evidence type="ECO:0000313" key="1">
    <source>
        <dbReference type="EMBL" id="KAK4472084.1"/>
    </source>
</evidence>
<dbReference type="Proteomes" id="UP001292079">
    <property type="component" value="Unassembled WGS sequence"/>
</dbReference>
<dbReference type="EMBL" id="JALJAT010000003">
    <property type="protein sequence ID" value="KAK4472084.1"/>
    <property type="molecule type" value="Genomic_DNA"/>
</dbReference>
<dbReference type="AlphaFoldDB" id="A0AAE1ZEN6"/>
<accession>A0AAE1ZEN6</accession>
<gene>
    <name evidence="1" type="ORF">MN116_005455</name>
</gene>
<protein>
    <submittedName>
        <fullName evidence="1">Uncharacterized protein</fullName>
    </submittedName>
</protein>
<organism evidence="1 2">
    <name type="scientific">Schistosoma mekongi</name>
    <name type="common">Parasitic worm</name>
    <dbReference type="NCBI Taxonomy" id="38744"/>
    <lineage>
        <taxon>Eukaryota</taxon>
        <taxon>Metazoa</taxon>
        <taxon>Spiralia</taxon>
        <taxon>Lophotrochozoa</taxon>
        <taxon>Platyhelminthes</taxon>
        <taxon>Trematoda</taxon>
        <taxon>Digenea</taxon>
        <taxon>Strigeidida</taxon>
        <taxon>Schistosomatoidea</taxon>
        <taxon>Schistosomatidae</taxon>
        <taxon>Schistosoma</taxon>
    </lineage>
</organism>
<reference evidence="1" key="2">
    <citation type="journal article" date="2023" name="Infect Dis Poverty">
        <title>Chromosome-scale genome of the human blood fluke Schistosoma mekongi and its implications for public health.</title>
        <authorList>
            <person name="Zhou M."/>
            <person name="Xu L."/>
            <person name="Xu D."/>
            <person name="Chen W."/>
            <person name="Khan J."/>
            <person name="Hu Y."/>
            <person name="Huang H."/>
            <person name="Wei H."/>
            <person name="Zhang Y."/>
            <person name="Chusongsang P."/>
            <person name="Tanasarnprasert K."/>
            <person name="Hu X."/>
            <person name="Limpanont Y."/>
            <person name="Lv Z."/>
        </authorList>
    </citation>
    <scope>NUCLEOTIDE SEQUENCE</scope>
    <source>
        <strain evidence="1">LV_2022a</strain>
    </source>
</reference>
<reference evidence="1" key="1">
    <citation type="submission" date="2022-04" db="EMBL/GenBank/DDBJ databases">
        <authorList>
            <person name="Xu L."/>
            <person name="Lv Z."/>
        </authorList>
    </citation>
    <scope>NUCLEOTIDE SEQUENCE</scope>
    <source>
        <strain evidence="1">LV_2022a</strain>
    </source>
</reference>